<organism evidence="4 5">
    <name type="scientific">Antrihabitans spumae</name>
    <dbReference type="NCBI Taxonomy" id="3373370"/>
    <lineage>
        <taxon>Bacteria</taxon>
        <taxon>Bacillati</taxon>
        <taxon>Actinomycetota</taxon>
        <taxon>Actinomycetes</taxon>
        <taxon>Mycobacteriales</taxon>
        <taxon>Nocardiaceae</taxon>
        <taxon>Antrihabitans</taxon>
    </lineage>
</organism>
<dbReference type="Pfam" id="PF00596">
    <property type="entry name" value="Aldolase_II"/>
    <property type="match status" value="1"/>
</dbReference>
<comment type="caution">
    <text evidence="4">The sequence shown here is derived from an EMBL/GenBank/DDBJ whole genome shotgun (WGS) entry which is preliminary data.</text>
</comment>
<evidence type="ECO:0000256" key="1">
    <source>
        <dbReference type="ARBA" id="ARBA00022723"/>
    </source>
</evidence>
<evidence type="ECO:0000256" key="2">
    <source>
        <dbReference type="ARBA" id="ARBA00023239"/>
    </source>
</evidence>
<reference evidence="4 5" key="1">
    <citation type="submission" date="2024-10" db="EMBL/GenBank/DDBJ databases">
        <authorList>
            <person name="Riesco R."/>
        </authorList>
    </citation>
    <scope>NUCLEOTIDE SEQUENCE [LARGE SCALE GENOMIC DNA]</scope>
    <source>
        <strain evidence="4 5">NCIMB 15449</strain>
    </source>
</reference>
<gene>
    <name evidence="4" type="ORF">ACHIPZ_02630</name>
</gene>
<evidence type="ECO:0000259" key="3">
    <source>
        <dbReference type="SMART" id="SM01007"/>
    </source>
</evidence>
<dbReference type="Proteomes" id="UP001609175">
    <property type="component" value="Unassembled WGS sequence"/>
</dbReference>
<accession>A0ABW7JJ00</accession>
<protein>
    <submittedName>
        <fullName evidence="4">Class II aldolase/adducin family protein</fullName>
    </submittedName>
</protein>
<dbReference type="PANTHER" id="PTHR22789">
    <property type="entry name" value="FUCULOSE PHOSPHATE ALDOLASE"/>
    <property type="match status" value="1"/>
</dbReference>
<dbReference type="EMBL" id="JBIMSO010000007">
    <property type="protein sequence ID" value="MFH5207121.1"/>
    <property type="molecule type" value="Genomic_DNA"/>
</dbReference>
<dbReference type="SUPFAM" id="SSF53639">
    <property type="entry name" value="AraD/HMP-PK domain-like"/>
    <property type="match status" value="1"/>
</dbReference>
<dbReference type="InterPro" id="IPR036409">
    <property type="entry name" value="Aldolase_II/adducin_N_sf"/>
</dbReference>
<sequence>MRQSKADREMSDEVRRSVAAACRALAADGLVLGTAGNVSARVGDALAITATGARFESMTDAQVTIVGLDGEVLDGEFEPTSELELHLGIYRNFGAGSVVHTHATTCVAVSCVVDELPCVHYQMLTLGGSVRVAPYATFGSPGLAAAVVEALQGKSAALLANHGAVTYGADLAAAVESSKLLEWAATIYWRARSMGEVRALDQAAQTAVVQAAVEKKYGTTQPLSDIETAGA</sequence>
<evidence type="ECO:0000313" key="4">
    <source>
        <dbReference type="EMBL" id="MFH5207121.1"/>
    </source>
</evidence>
<dbReference type="SMART" id="SM01007">
    <property type="entry name" value="Aldolase_II"/>
    <property type="match status" value="1"/>
</dbReference>
<dbReference type="InterPro" id="IPR050197">
    <property type="entry name" value="Aldolase_class_II_sugar_metab"/>
</dbReference>
<dbReference type="Gene3D" id="3.40.225.10">
    <property type="entry name" value="Class II aldolase/adducin N-terminal domain"/>
    <property type="match status" value="1"/>
</dbReference>
<keyword evidence="2" id="KW-0456">Lyase</keyword>
<keyword evidence="1" id="KW-0479">Metal-binding</keyword>
<proteinExistence type="predicted"/>
<dbReference type="InterPro" id="IPR001303">
    <property type="entry name" value="Aldolase_II/adducin_N"/>
</dbReference>
<evidence type="ECO:0000313" key="5">
    <source>
        <dbReference type="Proteomes" id="UP001609175"/>
    </source>
</evidence>
<dbReference type="RefSeq" id="WP_395112559.1">
    <property type="nucleotide sequence ID" value="NZ_JBIMSO010000007.1"/>
</dbReference>
<name>A0ABW7JJ00_9NOCA</name>
<dbReference type="PANTHER" id="PTHR22789:SF0">
    <property type="entry name" value="3-OXO-TETRONATE 4-PHOSPHATE DECARBOXYLASE-RELATED"/>
    <property type="match status" value="1"/>
</dbReference>
<feature type="domain" description="Class II aldolase/adducin N-terminal" evidence="3">
    <location>
        <begin position="16"/>
        <end position="189"/>
    </location>
</feature>